<evidence type="ECO:0000313" key="3">
    <source>
        <dbReference type="Proteomes" id="UP001524435"/>
    </source>
</evidence>
<dbReference type="RefSeq" id="WP_102266510.1">
    <property type="nucleotide sequence ID" value="NZ_CALVCM010000008.1"/>
</dbReference>
<dbReference type="Pfam" id="PF10646">
    <property type="entry name" value="Germane"/>
    <property type="match status" value="1"/>
</dbReference>
<dbReference type="SMART" id="SM00909">
    <property type="entry name" value="Germane"/>
    <property type="match status" value="1"/>
</dbReference>
<name>A0ABT1SJQ6_9FIRM</name>
<dbReference type="InterPro" id="IPR019606">
    <property type="entry name" value="GerMN"/>
</dbReference>
<proteinExistence type="predicted"/>
<organism evidence="2 3">
    <name type="scientific">Massilicoli timonensis</name>
    <dbReference type="NCBI Taxonomy" id="2015901"/>
    <lineage>
        <taxon>Bacteria</taxon>
        <taxon>Bacillati</taxon>
        <taxon>Bacillota</taxon>
        <taxon>Erysipelotrichia</taxon>
        <taxon>Erysipelotrichales</taxon>
        <taxon>Erysipelotrichaceae</taxon>
        <taxon>Massilicoli</taxon>
    </lineage>
</organism>
<sequence length="318" mass="35428">MRKQQALGILAAAALLAGGFFFINRQETKETLRVNSTSSCMMQMYALDEQDTLIPLSIPCEEKDHMKKRLQQLVAKMSKKQGEGLLPVFAKDTKLEDAVLVDQTLTLQFNEAFLNYEKEHELRVLEAIAWLGTQFEGVAQVQIAIGDDTLQTMPNGTPIPAVLNRKIGINNFLTSTSALHDSDAMTVFYTKEVMDKTFYVPKTKRVSANLSDVDAYIDAILADVSVNSSLKQPLAQEKVKTTAASVMRENVLQVHLDNRILAEDQTAKKQAYETLILSLCMLDHVEQVQVLVDDVAVTLHGMNDRSCSAAELIYNEIE</sequence>
<dbReference type="Proteomes" id="UP001524435">
    <property type="component" value="Unassembled WGS sequence"/>
</dbReference>
<accession>A0ABT1SJQ6</accession>
<dbReference type="EMBL" id="JANGCH010000004">
    <property type="protein sequence ID" value="MCQ5121445.1"/>
    <property type="molecule type" value="Genomic_DNA"/>
</dbReference>
<feature type="domain" description="GerMN" evidence="1">
    <location>
        <begin position="70"/>
        <end position="154"/>
    </location>
</feature>
<keyword evidence="3" id="KW-1185">Reference proteome</keyword>
<protein>
    <submittedName>
        <fullName evidence="2">GerMN domain-containing protein</fullName>
    </submittedName>
</protein>
<reference evidence="2 3" key="1">
    <citation type="submission" date="2022-06" db="EMBL/GenBank/DDBJ databases">
        <title>Isolation of gut microbiota from human fecal samples.</title>
        <authorList>
            <person name="Pamer E.G."/>
            <person name="Barat B."/>
            <person name="Waligurski E."/>
            <person name="Medina S."/>
            <person name="Paddock L."/>
            <person name="Mostad J."/>
        </authorList>
    </citation>
    <scope>NUCLEOTIDE SEQUENCE [LARGE SCALE GENOMIC DNA]</scope>
    <source>
        <strain evidence="2 3">DFI.6.1</strain>
    </source>
</reference>
<gene>
    <name evidence="2" type="ORF">NE663_04135</name>
</gene>
<evidence type="ECO:0000313" key="2">
    <source>
        <dbReference type="EMBL" id="MCQ5121445.1"/>
    </source>
</evidence>
<comment type="caution">
    <text evidence="2">The sequence shown here is derived from an EMBL/GenBank/DDBJ whole genome shotgun (WGS) entry which is preliminary data.</text>
</comment>
<evidence type="ECO:0000259" key="1">
    <source>
        <dbReference type="SMART" id="SM00909"/>
    </source>
</evidence>